<evidence type="ECO:0000313" key="1">
    <source>
        <dbReference type="EMBL" id="TGZ48896.1"/>
    </source>
</evidence>
<comment type="caution">
    <text evidence="1">The sequence shown here is derived from an EMBL/GenBank/DDBJ whole genome shotgun (WGS) entry which is preliminary data.</text>
</comment>
<dbReference type="EMBL" id="QBLH01002296">
    <property type="protein sequence ID" value="TGZ48896.1"/>
    <property type="molecule type" value="Genomic_DNA"/>
</dbReference>
<keyword evidence="2" id="KW-1185">Reference proteome</keyword>
<proteinExistence type="predicted"/>
<dbReference type="AlphaFoldDB" id="A0A4S2KIG6"/>
<sequence length="83" mass="9699">MHKGRKKRTWSYAVDRHETNKLFGALAIAIVLYFNKLSTISRNTMFYASLCDNHCLHYRCTHVAVILTCPRNPHERLGTQYSE</sequence>
<name>A0A4S2KIG6_9HYME</name>
<dbReference type="Proteomes" id="UP000310200">
    <property type="component" value="Unassembled WGS sequence"/>
</dbReference>
<organism evidence="1 2">
    <name type="scientific">Temnothorax longispinosus</name>
    <dbReference type="NCBI Taxonomy" id="300112"/>
    <lineage>
        <taxon>Eukaryota</taxon>
        <taxon>Metazoa</taxon>
        <taxon>Ecdysozoa</taxon>
        <taxon>Arthropoda</taxon>
        <taxon>Hexapoda</taxon>
        <taxon>Insecta</taxon>
        <taxon>Pterygota</taxon>
        <taxon>Neoptera</taxon>
        <taxon>Endopterygota</taxon>
        <taxon>Hymenoptera</taxon>
        <taxon>Apocrita</taxon>
        <taxon>Aculeata</taxon>
        <taxon>Formicoidea</taxon>
        <taxon>Formicidae</taxon>
        <taxon>Myrmicinae</taxon>
        <taxon>Temnothorax</taxon>
    </lineage>
</organism>
<evidence type="ECO:0000313" key="2">
    <source>
        <dbReference type="Proteomes" id="UP000310200"/>
    </source>
</evidence>
<reference evidence="1 2" key="1">
    <citation type="journal article" date="2019" name="Philos. Trans. R. Soc. Lond., B, Biol. Sci.">
        <title>Ant behaviour and brain gene expression of defending hosts depend on the ecological success of the intruding social parasite.</title>
        <authorList>
            <person name="Kaur R."/>
            <person name="Stoldt M."/>
            <person name="Jongepier E."/>
            <person name="Feldmeyer B."/>
            <person name="Menzel F."/>
            <person name="Bornberg-Bauer E."/>
            <person name="Foitzik S."/>
        </authorList>
    </citation>
    <scope>NUCLEOTIDE SEQUENCE [LARGE SCALE GENOMIC DNA]</scope>
    <source>
        <tissue evidence="1">Whole body</tissue>
    </source>
</reference>
<protein>
    <submittedName>
        <fullName evidence="1">Uncharacterized protein</fullName>
    </submittedName>
</protein>
<accession>A0A4S2KIG6</accession>
<gene>
    <name evidence="1" type="ORF">DBV15_08305</name>
</gene>